<comment type="similarity">
    <text evidence="1">Belongs to the SorC transcriptional regulatory family.</text>
</comment>
<keyword evidence="2" id="KW-0805">Transcription regulation</keyword>
<keyword evidence="8" id="KW-1185">Reference proteome</keyword>
<dbReference type="InterPro" id="IPR051054">
    <property type="entry name" value="SorC_transcr_regulators"/>
</dbReference>
<organism evidence="7 8">
    <name type="scientific">Tepidimicrobium xylanilyticum</name>
    <dbReference type="NCBI Taxonomy" id="1123352"/>
    <lineage>
        <taxon>Bacteria</taxon>
        <taxon>Bacillati</taxon>
        <taxon>Bacillota</taxon>
        <taxon>Tissierellia</taxon>
        <taxon>Tissierellales</taxon>
        <taxon>Tepidimicrobiaceae</taxon>
        <taxon>Tepidimicrobium</taxon>
    </lineage>
</organism>
<evidence type="ECO:0000256" key="2">
    <source>
        <dbReference type="ARBA" id="ARBA00023015"/>
    </source>
</evidence>
<accession>A0A1H3D9M7</accession>
<keyword evidence="3 7" id="KW-0238">DNA-binding</keyword>
<dbReference type="GO" id="GO:0030246">
    <property type="term" value="F:carbohydrate binding"/>
    <property type="evidence" value="ECO:0007669"/>
    <property type="project" value="InterPro"/>
</dbReference>
<dbReference type="GO" id="GO:0003677">
    <property type="term" value="F:DNA binding"/>
    <property type="evidence" value="ECO:0007669"/>
    <property type="project" value="UniProtKB-KW"/>
</dbReference>
<evidence type="ECO:0000259" key="6">
    <source>
        <dbReference type="Pfam" id="PF04545"/>
    </source>
</evidence>
<dbReference type="Gene3D" id="3.40.50.1360">
    <property type="match status" value="1"/>
</dbReference>
<keyword evidence="4" id="KW-0804">Transcription</keyword>
<dbReference type="GO" id="GO:0003700">
    <property type="term" value="F:DNA-binding transcription factor activity"/>
    <property type="evidence" value="ECO:0007669"/>
    <property type="project" value="InterPro"/>
</dbReference>
<feature type="domain" description="RNA polymerase sigma-70 region 4" evidence="6">
    <location>
        <begin position="16"/>
        <end position="49"/>
    </location>
</feature>
<dbReference type="Gene3D" id="1.10.10.60">
    <property type="entry name" value="Homeodomain-like"/>
    <property type="match status" value="1"/>
</dbReference>
<dbReference type="SUPFAM" id="SSF100950">
    <property type="entry name" value="NagB/RpiA/CoA transferase-like"/>
    <property type="match status" value="1"/>
</dbReference>
<dbReference type="InterPro" id="IPR007324">
    <property type="entry name" value="Sugar-bd_dom_put"/>
</dbReference>
<dbReference type="Proteomes" id="UP000198828">
    <property type="component" value="Unassembled WGS sequence"/>
</dbReference>
<evidence type="ECO:0000313" key="8">
    <source>
        <dbReference type="Proteomes" id="UP000198828"/>
    </source>
</evidence>
<reference evidence="7 8" key="1">
    <citation type="submission" date="2016-10" db="EMBL/GenBank/DDBJ databases">
        <authorList>
            <person name="de Groot N.N."/>
        </authorList>
    </citation>
    <scope>NUCLEOTIDE SEQUENCE [LARGE SCALE GENOMIC DNA]</scope>
    <source>
        <strain evidence="7 8">DSM 23310</strain>
    </source>
</reference>
<dbReference type="Pfam" id="PF04545">
    <property type="entry name" value="Sigma70_r4"/>
    <property type="match status" value="1"/>
</dbReference>
<dbReference type="InterPro" id="IPR007630">
    <property type="entry name" value="RNA_pol_sigma70_r4"/>
</dbReference>
<evidence type="ECO:0000256" key="4">
    <source>
        <dbReference type="ARBA" id="ARBA00023163"/>
    </source>
</evidence>
<sequence length="317" mass="35713">MTRANYSTRLMVRCAKMYYEDNMNQDEISEILQVSKSTVSRILAAARNKGIVKIIVDNPLKDDYIQLEKEIESKFGLKEVIIVDSGNDAKETKRNLGKAAAEYIQRIMKDGQIIGVTWGTTLKEIPQFVENDRKRKVTFIPMLGGIGEAEIDIHPNQIALQLAKKFNAESKLLHAPYQVDSMERKESLISDKNIWEFFKLFDNIHVALIGIGSPLLNTSTLVESGYYTMEDIKMLVRQGAVADISSLFIDKDGNGDKFEFNNRVVGIDLERIKKIPLTIGIAGSIEKRDAILAAIRGNYIRVLIVDEVAARSMLKEN</sequence>
<evidence type="ECO:0000259" key="5">
    <source>
        <dbReference type="Pfam" id="PF04198"/>
    </source>
</evidence>
<dbReference type="PANTHER" id="PTHR34294:SF1">
    <property type="entry name" value="TRANSCRIPTIONAL REGULATOR LSRR"/>
    <property type="match status" value="1"/>
</dbReference>
<evidence type="ECO:0000313" key="7">
    <source>
        <dbReference type="EMBL" id="SDX62379.1"/>
    </source>
</evidence>
<dbReference type="AlphaFoldDB" id="A0A1H3D9M7"/>
<dbReference type="InterPro" id="IPR037171">
    <property type="entry name" value="NagB/RpiA_transferase-like"/>
</dbReference>
<evidence type="ECO:0000256" key="1">
    <source>
        <dbReference type="ARBA" id="ARBA00010466"/>
    </source>
</evidence>
<dbReference type="OrthoDB" id="58802at2"/>
<dbReference type="PANTHER" id="PTHR34294">
    <property type="entry name" value="TRANSCRIPTIONAL REGULATOR-RELATED"/>
    <property type="match status" value="1"/>
</dbReference>
<gene>
    <name evidence="7" type="ORF">SAMN05660923_02627</name>
</gene>
<feature type="domain" description="Sugar-binding" evidence="5">
    <location>
        <begin position="65"/>
        <end position="315"/>
    </location>
</feature>
<dbReference type="GO" id="GO:0006352">
    <property type="term" value="P:DNA-templated transcription initiation"/>
    <property type="evidence" value="ECO:0007669"/>
    <property type="project" value="InterPro"/>
</dbReference>
<proteinExistence type="inferred from homology"/>
<dbReference type="RefSeq" id="WP_159428698.1">
    <property type="nucleotide sequence ID" value="NZ_FNNG01000014.1"/>
</dbReference>
<name>A0A1H3D9M7_9FIRM</name>
<dbReference type="Pfam" id="PF04198">
    <property type="entry name" value="Sugar-bind"/>
    <property type="match status" value="1"/>
</dbReference>
<dbReference type="EMBL" id="FNNG01000014">
    <property type="protein sequence ID" value="SDX62379.1"/>
    <property type="molecule type" value="Genomic_DNA"/>
</dbReference>
<evidence type="ECO:0000256" key="3">
    <source>
        <dbReference type="ARBA" id="ARBA00023125"/>
    </source>
</evidence>
<protein>
    <submittedName>
        <fullName evidence="7">DNA-binding transcriptional regulator LsrR, DeoR family</fullName>
    </submittedName>
</protein>